<dbReference type="FunFam" id="3.30.360.10:FF:000016">
    <property type="entry name" value="Probable aspartate-semialdehyde dehydrogenase"/>
    <property type="match status" value="1"/>
</dbReference>
<accession>A0AAE3TDP1</accession>
<dbReference type="PIRSF" id="PIRSF000148">
    <property type="entry name" value="ASA_dh"/>
    <property type="match status" value="1"/>
</dbReference>
<evidence type="ECO:0000259" key="14">
    <source>
        <dbReference type="SMART" id="SM00859"/>
    </source>
</evidence>
<gene>
    <name evidence="15" type="primary">asd</name>
    <name evidence="15" type="ORF">P0M35_13395</name>
</gene>
<feature type="active site" description="Acyl-thioester intermediate" evidence="13">
    <location>
        <position position="147"/>
    </location>
</feature>
<dbReference type="InterPro" id="IPR012280">
    <property type="entry name" value="Semialdhyde_DH_dimer_dom"/>
</dbReference>
<dbReference type="GO" id="GO:0009085">
    <property type="term" value="P:lysine biosynthetic process"/>
    <property type="evidence" value="ECO:0007669"/>
    <property type="project" value="UniProtKB-KW"/>
</dbReference>
<dbReference type="GO" id="GO:0046983">
    <property type="term" value="F:protein dimerization activity"/>
    <property type="evidence" value="ECO:0007669"/>
    <property type="project" value="InterPro"/>
</dbReference>
<dbReference type="Pfam" id="PF01118">
    <property type="entry name" value="Semialdhyde_dh"/>
    <property type="match status" value="1"/>
</dbReference>
<keyword evidence="16" id="KW-1185">Reference proteome</keyword>
<reference evidence="15" key="1">
    <citation type="submission" date="2023-03" db="EMBL/GenBank/DDBJ databases">
        <title>Stygiobacter electus gen. nov., sp. nov., facultatively anaerobic thermotolerant bacterium of the class Ignavibacteria from a well of Yessentuki mineral water deposit.</title>
        <authorList>
            <person name="Podosokorskaya O.A."/>
            <person name="Elcheninov A.G."/>
            <person name="Petrova N.F."/>
            <person name="Zavarzina D.G."/>
            <person name="Kublanov I.V."/>
            <person name="Merkel A.Y."/>
        </authorList>
    </citation>
    <scope>NUCLEOTIDE SEQUENCE</scope>
    <source>
        <strain evidence="15">09-Me</strain>
    </source>
</reference>
<evidence type="ECO:0000256" key="11">
    <source>
        <dbReference type="ARBA" id="ARBA00023154"/>
    </source>
</evidence>
<name>A0AAE3TDP1_9BACT</name>
<keyword evidence="6" id="KW-0028">Amino-acid biosynthesis</keyword>
<dbReference type="CDD" id="cd18130">
    <property type="entry name" value="ASADH_C_arch_fung_like"/>
    <property type="match status" value="1"/>
</dbReference>
<dbReference type="Gene3D" id="3.40.50.720">
    <property type="entry name" value="NAD(P)-binding Rossmann-like Domain"/>
    <property type="match status" value="1"/>
</dbReference>
<evidence type="ECO:0000256" key="3">
    <source>
        <dbReference type="ARBA" id="ARBA00005097"/>
    </source>
</evidence>
<organism evidence="15 16">
    <name type="scientific">Stygiobacter electus</name>
    <dbReference type="NCBI Taxonomy" id="3032292"/>
    <lineage>
        <taxon>Bacteria</taxon>
        <taxon>Pseudomonadati</taxon>
        <taxon>Ignavibacteriota</taxon>
        <taxon>Ignavibacteria</taxon>
        <taxon>Ignavibacteriales</taxon>
        <taxon>Melioribacteraceae</taxon>
        <taxon>Stygiobacter</taxon>
    </lineage>
</organism>
<feature type="active site" description="Proton acceptor" evidence="13">
    <location>
        <position position="240"/>
    </location>
</feature>
<dbReference type="InterPro" id="IPR036291">
    <property type="entry name" value="NAD(P)-bd_dom_sf"/>
</dbReference>
<keyword evidence="7" id="KW-0791">Threonine biosynthesis</keyword>
<proteinExistence type="inferred from homology"/>
<dbReference type="EC" id="1.2.1.11" evidence="5"/>
<dbReference type="InterPro" id="IPR000319">
    <property type="entry name" value="Asp-semialdehyde_DH_CS"/>
</dbReference>
<dbReference type="SMART" id="SM00859">
    <property type="entry name" value="Semialdhyde_dh"/>
    <property type="match status" value="1"/>
</dbReference>
<dbReference type="SUPFAM" id="SSF55347">
    <property type="entry name" value="Glyceraldehyde-3-phosphate dehydrogenase-like, C-terminal domain"/>
    <property type="match status" value="1"/>
</dbReference>
<keyword evidence="8" id="KW-0521">NADP</keyword>
<dbReference type="CDD" id="cd02315">
    <property type="entry name" value="ScASADH_like_N"/>
    <property type="match status" value="1"/>
</dbReference>
<dbReference type="RefSeq" id="WP_321536925.1">
    <property type="nucleotide sequence ID" value="NZ_JARGDL010000028.1"/>
</dbReference>
<dbReference type="AlphaFoldDB" id="A0AAE3TDP1"/>
<sequence length="351" mass="39048">MNNNKINVAILGATGSVGQKFIELLSNHPWFNIAELAASDRSAGKKYSEATNWIMQTHLDKNIAEMIVQPCEPKLKSKIVFSALDASVAGEIEEAFAKNGYAVISNARNHRFDEDVPLVIPEINPEHLDLIYHQKFGSGFIVTNPNCSTIGLAMALKPLYDKFEIESVNVVTMQAVSGGGYPGVPSMDIIDNVIPFIGGEEDKMEKEPRKILGQLKNNKIEFADFKISASCNRVAVIDGHTEVVQIKFKNKPIKNEIINAWNNFSSEPQKFNLPFAPMNPVIYLENEKYPQPKLHRNLDKGMAVSIGRLRDCPIFDYKFVLLSHNTIRGAAGGTILIAELLKAKGYLEKYL</sequence>
<dbReference type="GO" id="GO:0050661">
    <property type="term" value="F:NADP binding"/>
    <property type="evidence" value="ECO:0007669"/>
    <property type="project" value="InterPro"/>
</dbReference>
<comment type="pathway">
    <text evidence="3">Amino-acid biosynthesis; L-threonine biosynthesis; L-threonine from L-aspartate: step 2/5.</text>
</comment>
<evidence type="ECO:0000256" key="13">
    <source>
        <dbReference type="PIRSR" id="PIRSR000148-1"/>
    </source>
</evidence>
<evidence type="ECO:0000256" key="7">
    <source>
        <dbReference type="ARBA" id="ARBA00022697"/>
    </source>
</evidence>
<evidence type="ECO:0000256" key="2">
    <source>
        <dbReference type="ARBA" id="ARBA00005021"/>
    </source>
</evidence>
<comment type="function">
    <text evidence="1">Catalyzes the NADPH-dependent formation of L-aspartate-semialdehyde (L-ASA) by the reductive dephosphorylation of L-aspartyl-4-phosphate.</text>
</comment>
<evidence type="ECO:0000313" key="15">
    <source>
        <dbReference type="EMBL" id="MDF1613155.1"/>
    </source>
</evidence>
<dbReference type="NCBIfam" id="TIGR00978">
    <property type="entry name" value="asd_EA"/>
    <property type="match status" value="1"/>
</dbReference>
<evidence type="ECO:0000256" key="10">
    <source>
        <dbReference type="ARBA" id="ARBA00023002"/>
    </source>
</evidence>
<comment type="similarity">
    <text evidence="4">Belongs to the aspartate-semialdehyde dehydrogenase family.</text>
</comment>
<comment type="pathway">
    <text evidence="2">Amino-acid biosynthesis; L-methionine biosynthesis via de novo pathway; L-homoserine from L-aspartate: step 2/3.</text>
</comment>
<dbReference type="InterPro" id="IPR005676">
    <property type="entry name" value="Asp_semi-ald_DH_pep-lack"/>
</dbReference>
<dbReference type="SUPFAM" id="SSF51735">
    <property type="entry name" value="NAD(P)-binding Rossmann-fold domains"/>
    <property type="match status" value="1"/>
</dbReference>
<dbReference type="Proteomes" id="UP001221302">
    <property type="component" value="Unassembled WGS sequence"/>
</dbReference>
<keyword evidence="9" id="KW-0220">Diaminopimelate biosynthesis</keyword>
<evidence type="ECO:0000256" key="12">
    <source>
        <dbReference type="ARBA" id="ARBA00023167"/>
    </source>
</evidence>
<dbReference type="GO" id="GO:0019877">
    <property type="term" value="P:diaminopimelate biosynthetic process"/>
    <property type="evidence" value="ECO:0007669"/>
    <property type="project" value="UniProtKB-KW"/>
</dbReference>
<dbReference type="InterPro" id="IPR051823">
    <property type="entry name" value="ASADH-related"/>
</dbReference>
<evidence type="ECO:0000256" key="1">
    <source>
        <dbReference type="ARBA" id="ARBA00002492"/>
    </source>
</evidence>
<evidence type="ECO:0000256" key="9">
    <source>
        <dbReference type="ARBA" id="ARBA00022915"/>
    </source>
</evidence>
<keyword evidence="12" id="KW-0486">Methionine biosynthesis</keyword>
<dbReference type="GO" id="GO:0004073">
    <property type="term" value="F:aspartate-semialdehyde dehydrogenase activity"/>
    <property type="evidence" value="ECO:0007669"/>
    <property type="project" value="UniProtKB-EC"/>
</dbReference>
<dbReference type="EMBL" id="JARGDL010000028">
    <property type="protein sequence ID" value="MDF1613155.1"/>
    <property type="molecule type" value="Genomic_DNA"/>
</dbReference>
<dbReference type="GO" id="GO:0009088">
    <property type="term" value="P:threonine biosynthetic process"/>
    <property type="evidence" value="ECO:0007669"/>
    <property type="project" value="UniProtKB-KW"/>
</dbReference>
<keyword evidence="11" id="KW-0457">Lysine biosynthesis</keyword>
<dbReference type="Gene3D" id="3.30.360.10">
    <property type="entry name" value="Dihydrodipicolinate Reductase, domain 2"/>
    <property type="match status" value="1"/>
</dbReference>
<keyword evidence="10 15" id="KW-0560">Oxidoreductase</keyword>
<evidence type="ECO:0000256" key="8">
    <source>
        <dbReference type="ARBA" id="ARBA00022857"/>
    </source>
</evidence>
<evidence type="ECO:0000256" key="6">
    <source>
        <dbReference type="ARBA" id="ARBA00022605"/>
    </source>
</evidence>
<evidence type="ECO:0000256" key="4">
    <source>
        <dbReference type="ARBA" id="ARBA00010584"/>
    </source>
</evidence>
<comment type="caution">
    <text evidence="15">The sequence shown here is derived from an EMBL/GenBank/DDBJ whole genome shotgun (WGS) entry which is preliminary data.</text>
</comment>
<dbReference type="GO" id="GO:0009086">
    <property type="term" value="P:methionine biosynthetic process"/>
    <property type="evidence" value="ECO:0007669"/>
    <property type="project" value="UniProtKB-KW"/>
</dbReference>
<dbReference type="GO" id="GO:0051287">
    <property type="term" value="F:NAD binding"/>
    <property type="evidence" value="ECO:0007669"/>
    <property type="project" value="InterPro"/>
</dbReference>
<dbReference type="PANTHER" id="PTHR46718:SF1">
    <property type="entry name" value="ASPARTATE-SEMIALDEHYDE DEHYDROGENASE"/>
    <property type="match status" value="1"/>
</dbReference>
<dbReference type="Pfam" id="PF02774">
    <property type="entry name" value="Semialdhyde_dhC"/>
    <property type="match status" value="1"/>
</dbReference>
<protein>
    <recommendedName>
        <fullName evidence="5">aspartate-semialdehyde dehydrogenase</fullName>
        <ecNumber evidence="5">1.2.1.11</ecNumber>
    </recommendedName>
</protein>
<dbReference type="PROSITE" id="PS01103">
    <property type="entry name" value="ASD"/>
    <property type="match status" value="1"/>
</dbReference>
<dbReference type="NCBIfam" id="NF006416">
    <property type="entry name" value="PRK08664.1"/>
    <property type="match status" value="1"/>
</dbReference>
<evidence type="ECO:0000313" key="16">
    <source>
        <dbReference type="Proteomes" id="UP001221302"/>
    </source>
</evidence>
<dbReference type="PANTHER" id="PTHR46718">
    <property type="entry name" value="ASPARTATE-SEMIALDEHYDE DEHYDROGENASE"/>
    <property type="match status" value="1"/>
</dbReference>
<evidence type="ECO:0000256" key="5">
    <source>
        <dbReference type="ARBA" id="ARBA00013120"/>
    </source>
</evidence>
<feature type="domain" description="Semialdehyde dehydrogenase NAD-binding" evidence="14">
    <location>
        <begin position="7"/>
        <end position="131"/>
    </location>
</feature>
<dbReference type="InterPro" id="IPR000534">
    <property type="entry name" value="Semialdehyde_DH_NAD-bd"/>
</dbReference>